<accession>A0A9Q0APN5</accession>
<dbReference type="PRINTS" id="PR00081">
    <property type="entry name" value="GDHRDH"/>
</dbReference>
<dbReference type="PROSITE" id="PS00061">
    <property type="entry name" value="ADH_SHORT"/>
    <property type="match status" value="1"/>
</dbReference>
<evidence type="ECO:0000313" key="5">
    <source>
        <dbReference type="EMBL" id="KAI1870171.1"/>
    </source>
</evidence>
<dbReference type="InterPro" id="IPR020904">
    <property type="entry name" value="Sc_DH/Rdtase_CS"/>
</dbReference>
<comment type="caution">
    <text evidence="5">The sequence shown here is derived from an EMBL/GenBank/DDBJ whole genome shotgun (WGS) entry which is preliminary data.</text>
</comment>
<dbReference type="SUPFAM" id="SSF53335">
    <property type="entry name" value="S-adenosyl-L-methionine-dependent methyltransferases"/>
    <property type="match status" value="1"/>
</dbReference>
<gene>
    <name evidence="5" type="ORF">JX265_006341</name>
</gene>
<evidence type="ECO:0000256" key="1">
    <source>
        <dbReference type="ARBA" id="ARBA00006484"/>
    </source>
</evidence>
<name>A0A9Q0APN5_9PEZI</name>
<evidence type="ECO:0000313" key="6">
    <source>
        <dbReference type="Proteomes" id="UP000829685"/>
    </source>
</evidence>
<dbReference type="Gene3D" id="3.40.50.720">
    <property type="entry name" value="NAD(P)-binding Rossmann-like Domain"/>
    <property type="match status" value="1"/>
</dbReference>
<organism evidence="5 6">
    <name type="scientific">Neoarthrinium moseri</name>
    <dbReference type="NCBI Taxonomy" id="1658444"/>
    <lineage>
        <taxon>Eukaryota</taxon>
        <taxon>Fungi</taxon>
        <taxon>Dikarya</taxon>
        <taxon>Ascomycota</taxon>
        <taxon>Pezizomycotina</taxon>
        <taxon>Sordariomycetes</taxon>
        <taxon>Xylariomycetidae</taxon>
        <taxon>Amphisphaeriales</taxon>
        <taxon>Apiosporaceae</taxon>
        <taxon>Neoarthrinium</taxon>
    </lineage>
</organism>
<dbReference type="FunFam" id="3.40.50.720:FF:000084">
    <property type="entry name" value="Short-chain dehydrogenase reductase"/>
    <property type="match status" value="1"/>
</dbReference>
<dbReference type="Proteomes" id="UP000829685">
    <property type="component" value="Unassembled WGS sequence"/>
</dbReference>
<dbReference type="Pfam" id="PF13561">
    <property type="entry name" value="adh_short_C2"/>
    <property type="match status" value="1"/>
</dbReference>
<reference evidence="5" key="1">
    <citation type="submission" date="2021-03" db="EMBL/GenBank/DDBJ databases">
        <title>Revisited historic fungal species revealed as producer of novel bioactive compounds through whole genome sequencing and comparative genomics.</title>
        <authorList>
            <person name="Vignolle G.A."/>
            <person name="Hochenegger N."/>
            <person name="Mach R.L."/>
            <person name="Mach-Aigner A.R."/>
            <person name="Javad Rahimi M."/>
            <person name="Salim K.A."/>
            <person name="Chan C.M."/>
            <person name="Lim L.B.L."/>
            <person name="Cai F."/>
            <person name="Druzhinina I.S."/>
            <person name="U'Ren J.M."/>
            <person name="Derntl C."/>
        </authorList>
    </citation>
    <scope>NUCLEOTIDE SEQUENCE</scope>
    <source>
        <strain evidence="5">TUCIM 5799</strain>
    </source>
</reference>
<dbReference type="Gene3D" id="3.40.50.150">
    <property type="entry name" value="Vaccinia Virus protein VP39"/>
    <property type="match status" value="1"/>
</dbReference>
<dbReference type="PANTHER" id="PTHR24321">
    <property type="entry name" value="DEHYDROGENASES, SHORT CHAIN"/>
    <property type="match status" value="1"/>
</dbReference>
<keyword evidence="2" id="KW-0521">NADP</keyword>
<comment type="similarity">
    <text evidence="1">Belongs to the short-chain dehydrogenases/reductases (SDR) family.</text>
</comment>
<protein>
    <submittedName>
        <fullName evidence="5">Uncharacterized protein</fullName>
    </submittedName>
</protein>
<dbReference type="InterPro" id="IPR036291">
    <property type="entry name" value="NAD(P)-bd_dom_sf"/>
</dbReference>
<dbReference type="PANTHER" id="PTHR24321:SF8">
    <property type="entry name" value="ESTRADIOL 17-BETA-DEHYDROGENASE 8-RELATED"/>
    <property type="match status" value="1"/>
</dbReference>
<evidence type="ECO:0000256" key="4">
    <source>
        <dbReference type="SAM" id="MobiDB-lite"/>
    </source>
</evidence>
<keyword evidence="6" id="KW-1185">Reference proteome</keyword>
<dbReference type="InterPro" id="IPR002347">
    <property type="entry name" value="SDR_fam"/>
</dbReference>
<evidence type="ECO:0000256" key="3">
    <source>
        <dbReference type="ARBA" id="ARBA00023002"/>
    </source>
</evidence>
<keyword evidence="3" id="KW-0560">Oxidoreductase</keyword>
<dbReference type="PRINTS" id="PR00080">
    <property type="entry name" value="SDRFAMILY"/>
</dbReference>
<dbReference type="SUPFAM" id="SSF51735">
    <property type="entry name" value="NAD(P)-binding Rossmann-fold domains"/>
    <property type="match status" value="1"/>
</dbReference>
<dbReference type="CDD" id="cd02440">
    <property type="entry name" value="AdoMet_MTases"/>
    <property type="match status" value="1"/>
</dbReference>
<dbReference type="AlphaFoldDB" id="A0A9Q0APN5"/>
<dbReference type="GO" id="GO:0016491">
    <property type="term" value="F:oxidoreductase activity"/>
    <property type="evidence" value="ECO:0007669"/>
    <property type="project" value="UniProtKB-KW"/>
</dbReference>
<feature type="region of interest" description="Disordered" evidence="4">
    <location>
        <begin position="1"/>
        <end position="23"/>
    </location>
</feature>
<dbReference type="InterPro" id="IPR029063">
    <property type="entry name" value="SAM-dependent_MTases_sf"/>
</dbReference>
<evidence type="ECO:0000256" key="2">
    <source>
        <dbReference type="ARBA" id="ARBA00022857"/>
    </source>
</evidence>
<dbReference type="EMBL" id="JAFIMR010000014">
    <property type="protein sequence ID" value="KAI1870171.1"/>
    <property type="molecule type" value="Genomic_DNA"/>
</dbReference>
<dbReference type="CDD" id="cd05233">
    <property type="entry name" value="SDR_c"/>
    <property type="match status" value="1"/>
</dbReference>
<proteinExistence type="inferred from homology"/>
<dbReference type="OrthoDB" id="47007at2759"/>
<sequence>MPDQEIYRDEDADSNPNVPPYGMDEDFLYLAPTTAAPLPVQGSLVSVADDNNQAGLRNIHGYMDLQTLMPFETFVPMQSGFMSHLMPPPPIPPVPSQTPPFGDSANQSAENQPIPVNADNPCVKQEAHVNETLPSWYDPYKVTPFIPDEVIEVDPKLPKRATGAFAAQSSKYGEVDPIYWVPEEFTRSSTGLSVVDSDSILGDSGRTYNGYREGKYFLPNDAAEQDRLDLQHAGLKVLLSHKLYLAPIQSPRYVCDLACGTGLWTFEFAEEHPEAKVIGIDLSSIQPRNGPENVEFIKGDCEDSWEFPFKFDYVHARAVFTCFNDHRTVMRHAFDNLKPGGWVEYGDGSIEVGCLDGSTEGTAIKRWGELMHQGGLALGRELHVAQHYKQWLTEVGFVDVVEKKLAWAFGPWPKDRRQKKAGAYCQADLYEGIRGISWVFLNALGMSELDIDKLVLDVRADLVNPAVHSFLPIWVVYGRKPFDHEIEHPWQESSVSSTSNLAELRLGEIHSWIEQVRPTPVSVNDITRNNLAEAIEVLPANLIDVPRAELTSSNTRKRNQTLTAYGAWRSTLTLSSDTLSEMAQYATYPSLRGKTVLITGGAEGIGAAAVELFCKQGSKVIFLDYSEASAARLLERVKGISEAANPTFMYCDLTNLDALKECAEQVLADHGKVDVLINNLGAAGPKSRVASSEVTPESFDYDINVNLRHQFFLTQYVVPAMQKQGSGSIINMGSIIWRIPETSAPIYATAKAGIVGMTRVHSKEFGKYGIRVNSIMPGSIATERQVQEVLTEEYEANTMAAQSLKRRLLPEEVARLMLFLAAEDSSAITGSSYVIDGGWVSDK</sequence>
<dbReference type="Pfam" id="PF13489">
    <property type="entry name" value="Methyltransf_23"/>
    <property type="match status" value="1"/>
</dbReference>